<proteinExistence type="predicted"/>
<feature type="region of interest" description="Disordered" evidence="1">
    <location>
        <begin position="1"/>
        <end position="28"/>
    </location>
</feature>
<keyword evidence="3" id="KW-1185">Reference proteome</keyword>
<evidence type="ECO:0000256" key="1">
    <source>
        <dbReference type="SAM" id="MobiDB-lite"/>
    </source>
</evidence>
<evidence type="ECO:0000313" key="2">
    <source>
        <dbReference type="EMBL" id="CAG2161356.1"/>
    </source>
</evidence>
<name>A0ABN7QJN7_9BURK</name>
<evidence type="ECO:0000313" key="3">
    <source>
        <dbReference type="Proteomes" id="UP000672657"/>
    </source>
</evidence>
<organism evidence="2 3">
    <name type="scientific">Cupriavidus numazuensis</name>
    <dbReference type="NCBI Taxonomy" id="221992"/>
    <lineage>
        <taxon>Bacteria</taxon>
        <taxon>Pseudomonadati</taxon>
        <taxon>Pseudomonadota</taxon>
        <taxon>Betaproteobacteria</taxon>
        <taxon>Burkholderiales</taxon>
        <taxon>Burkholderiaceae</taxon>
        <taxon>Cupriavidus</taxon>
    </lineage>
</organism>
<sequence length="84" mass="9515">MAKTTAQRQAQYRARRQTAGQDGNGERQLSTWVSTGTVLGLARLARRYGVTKRELIEGLIKIEDDRVIATLELDTPEWDEYFGS</sequence>
<accession>A0ABN7QJN7</accession>
<comment type="caution">
    <text evidence="2">The sequence shown here is derived from an EMBL/GenBank/DDBJ whole genome shotgun (WGS) entry which is preliminary data.</text>
</comment>
<dbReference type="Proteomes" id="UP000672657">
    <property type="component" value="Unassembled WGS sequence"/>
</dbReference>
<feature type="compositionally biased region" description="Low complexity" evidence="1">
    <location>
        <begin position="1"/>
        <end position="12"/>
    </location>
</feature>
<dbReference type="EMBL" id="CAJPVI010000133">
    <property type="protein sequence ID" value="CAG2161356.1"/>
    <property type="molecule type" value="Genomic_DNA"/>
</dbReference>
<gene>
    <name evidence="2" type="ORF">LMG26411_08181</name>
</gene>
<protein>
    <submittedName>
        <fullName evidence="2">Uncharacterized protein</fullName>
    </submittedName>
</protein>
<reference evidence="2 3" key="1">
    <citation type="submission" date="2021-03" db="EMBL/GenBank/DDBJ databases">
        <authorList>
            <person name="Peeters C."/>
        </authorList>
    </citation>
    <scope>NUCLEOTIDE SEQUENCE [LARGE SCALE GENOMIC DNA]</scope>
    <source>
        <strain evidence="2 3">LMG 26411</strain>
    </source>
</reference>